<evidence type="ECO:0000313" key="2">
    <source>
        <dbReference type="Proteomes" id="UP000712600"/>
    </source>
</evidence>
<comment type="caution">
    <text evidence="1">The sequence shown here is derived from an EMBL/GenBank/DDBJ whole genome shotgun (WGS) entry which is preliminary data.</text>
</comment>
<dbReference type="EMBL" id="QGKX02001290">
    <property type="protein sequence ID" value="KAF3536980.1"/>
    <property type="molecule type" value="Genomic_DNA"/>
</dbReference>
<accession>A0A8S9Q6R7</accession>
<protein>
    <recommendedName>
        <fullName evidence="3">RNase H type-1 domain-containing protein</fullName>
    </recommendedName>
</protein>
<reference evidence="1" key="1">
    <citation type="submission" date="2019-12" db="EMBL/GenBank/DDBJ databases">
        <title>Genome sequencing and annotation of Brassica cretica.</title>
        <authorList>
            <person name="Studholme D.J."/>
            <person name="Sarris P."/>
        </authorList>
    </citation>
    <scope>NUCLEOTIDE SEQUENCE</scope>
    <source>
        <strain evidence="1">PFS-109/04</strain>
        <tissue evidence="1">Leaf</tissue>
    </source>
</reference>
<sequence>MWSLAGFHQGPLTSDTSLIGWLLSYLKLMSVESLPVSQRRVIPWVLWTIWKNRNKAYTEPMSGLMGENRRWDPPLTGTVKCNIHSNWRNAKLHSGGAYVIHDHRGCCVGSDLHDLINAVMRQSNWPRFRALLSRVRILCLSFPSVAFESESASSNGIAREIAKSVLRDGRFHSYLAMGGPAWLHQQIFREANLTHS</sequence>
<gene>
    <name evidence="1" type="ORF">F2Q69_00019599</name>
</gene>
<organism evidence="1 2">
    <name type="scientific">Brassica cretica</name>
    <name type="common">Mustard</name>
    <dbReference type="NCBI Taxonomy" id="69181"/>
    <lineage>
        <taxon>Eukaryota</taxon>
        <taxon>Viridiplantae</taxon>
        <taxon>Streptophyta</taxon>
        <taxon>Embryophyta</taxon>
        <taxon>Tracheophyta</taxon>
        <taxon>Spermatophyta</taxon>
        <taxon>Magnoliopsida</taxon>
        <taxon>eudicotyledons</taxon>
        <taxon>Gunneridae</taxon>
        <taxon>Pentapetalae</taxon>
        <taxon>rosids</taxon>
        <taxon>malvids</taxon>
        <taxon>Brassicales</taxon>
        <taxon>Brassicaceae</taxon>
        <taxon>Brassiceae</taxon>
        <taxon>Brassica</taxon>
    </lineage>
</organism>
<evidence type="ECO:0000313" key="1">
    <source>
        <dbReference type="EMBL" id="KAF3536980.1"/>
    </source>
</evidence>
<dbReference type="AlphaFoldDB" id="A0A8S9Q6R7"/>
<dbReference type="Proteomes" id="UP000712600">
    <property type="component" value="Unassembled WGS sequence"/>
</dbReference>
<name>A0A8S9Q6R7_BRACR</name>
<proteinExistence type="predicted"/>
<evidence type="ECO:0008006" key="3">
    <source>
        <dbReference type="Google" id="ProtNLM"/>
    </source>
</evidence>